<evidence type="ECO:0000256" key="1">
    <source>
        <dbReference type="SAM" id="MobiDB-lite"/>
    </source>
</evidence>
<sequence>MDSPVASAPPKLVPLAFAKPLMWYNRPNSSTPAPHLEPQQMSNPSKLCAAAPAFVPRSHQTVAPYYKRADSSRGDIIITNKGAIRNAVQIVDRLRPNGTSYFDYLAIFEASDYDFVTEFKGMRTDENIKLLKDKEVEVVVMLKANDDEEKVEPKKKKNKSKKDNERGSSMAAAHINSEAIEKEVQGTAEGGGHSDNFGTANAKITTVIDTINALGPEFAKYTTSLWITLDFTNITPPSGSVPAIPTGPRATAGVNPNQPIKFGSNFAFITELVAALQVFTELKQMRINLRVRVSPTGFPFTLQQLALVLPFYDLGFVDWTVSYQDEKFTATVPIRDNEFPMKWLDQKRKKIILTREKKGITRQRERNGNASRAAFIEQSRTHGMFALSDFVKKSRLGLFEGVGYG</sequence>
<evidence type="ECO:0000313" key="3">
    <source>
        <dbReference type="Proteomes" id="UP000235672"/>
    </source>
</evidence>
<protein>
    <submittedName>
        <fullName evidence="2">Uncharacterized protein</fullName>
    </submittedName>
</protein>
<dbReference type="Proteomes" id="UP000235672">
    <property type="component" value="Unassembled WGS sequence"/>
</dbReference>
<gene>
    <name evidence="2" type="ORF">NA56DRAFT_719894</name>
</gene>
<proteinExistence type="predicted"/>
<name>A0A2J6Q5P3_9HELO</name>
<feature type="region of interest" description="Disordered" evidence="1">
    <location>
        <begin position="148"/>
        <end position="178"/>
    </location>
</feature>
<dbReference type="OrthoDB" id="3565130at2759"/>
<accession>A0A2J6Q5P3</accession>
<dbReference type="AlphaFoldDB" id="A0A2J6Q5P3"/>
<evidence type="ECO:0000313" key="2">
    <source>
        <dbReference type="EMBL" id="PMD21579.1"/>
    </source>
</evidence>
<organism evidence="2 3">
    <name type="scientific">Hyaloscypha hepaticicola</name>
    <dbReference type="NCBI Taxonomy" id="2082293"/>
    <lineage>
        <taxon>Eukaryota</taxon>
        <taxon>Fungi</taxon>
        <taxon>Dikarya</taxon>
        <taxon>Ascomycota</taxon>
        <taxon>Pezizomycotina</taxon>
        <taxon>Leotiomycetes</taxon>
        <taxon>Helotiales</taxon>
        <taxon>Hyaloscyphaceae</taxon>
        <taxon>Hyaloscypha</taxon>
    </lineage>
</organism>
<reference evidence="2 3" key="1">
    <citation type="submission" date="2016-05" db="EMBL/GenBank/DDBJ databases">
        <title>A degradative enzymes factory behind the ericoid mycorrhizal symbiosis.</title>
        <authorList>
            <consortium name="DOE Joint Genome Institute"/>
            <person name="Martino E."/>
            <person name="Morin E."/>
            <person name="Grelet G."/>
            <person name="Kuo A."/>
            <person name="Kohler A."/>
            <person name="Daghino S."/>
            <person name="Barry K."/>
            <person name="Choi C."/>
            <person name="Cichocki N."/>
            <person name="Clum A."/>
            <person name="Copeland A."/>
            <person name="Hainaut M."/>
            <person name="Haridas S."/>
            <person name="Labutti K."/>
            <person name="Lindquist E."/>
            <person name="Lipzen A."/>
            <person name="Khouja H.-R."/>
            <person name="Murat C."/>
            <person name="Ohm R."/>
            <person name="Olson A."/>
            <person name="Spatafora J."/>
            <person name="Veneault-Fourrey C."/>
            <person name="Henrissat B."/>
            <person name="Grigoriev I."/>
            <person name="Martin F."/>
            <person name="Perotto S."/>
        </authorList>
    </citation>
    <scope>NUCLEOTIDE SEQUENCE [LARGE SCALE GENOMIC DNA]</scope>
    <source>
        <strain evidence="2 3">UAMH 7357</strain>
    </source>
</reference>
<dbReference type="EMBL" id="KZ613480">
    <property type="protein sequence ID" value="PMD21579.1"/>
    <property type="molecule type" value="Genomic_DNA"/>
</dbReference>
<keyword evidence="3" id="KW-1185">Reference proteome</keyword>